<reference evidence="2" key="1">
    <citation type="journal article" date="2019" name="Sci. Rep.">
        <title>Draft genome of Tanacetum cinerariifolium, the natural source of mosquito coil.</title>
        <authorList>
            <person name="Yamashiro T."/>
            <person name="Shiraishi A."/>
            <person name="Satake H."/>
            <person name="Nakayama K."/>
        </authorList>
    </citation>
    <scope>NUCLEOTIDE SEQUENCE</scope>
</reference>
<comment type="caution">
    <text evidence="2">The sequence shown here is derived from an EMBL/GenBank/DDBJ whole genome shotgun (WGS) entry which is preliminary data.</text>
</comment>
<evidence type="ECO:0000313" key="2">
    <source>
        <dbReference type="EMBL" id="GEU29810.1"/>
    </source>
</evidence>
<evidence type="ECO:0000259" key="1">
    <source>
        <dbReference type="Pfam" id="PF12776"/>
    </source>
</evidence>
<dbReference type="EMBL" id="BKCJ010000102">
    <property type="protein sequence ID" value="GEU29810.1"/>
    <property type="molecule type" value="Genomic_DNA"/>
</dbReference>
<dbReference type="Pfam" id="PF12776">
    <property type="entry name" value="Myb_DNA-bind_3"/>
    <property type="match status" value="1"/>
</dbReference>
<accession>A0A699GJP8</accession>
<dbReference type="PANTHER" id="PTHR46929">
    <property type="entry name" value="EXPRESSED PROTEIN"/>
    <property type="match status" value="1"/>
</dbReference>
<protein>
    <recommendedName>
        <fullName evidence="1">Myb/SANT-like domain-containing protein</fullName>
    </recommendedName>
</protein>
<feature type="domain" description="Myb/SANT-like" evidence="1">
    <location>
        <begin position="99"/>
        <end position="192"/>
    </location>
</feature>
<gene>
    <name evidence="2" type="ORF">Tci_001788</name>
</gene>
<dbReference type="InterPro" id="IPR024752">
    <property type="entry name" value="Myb/SANT-like_dom"/>
</dbReference>
<organism evidence="2">
    <name type="scientific">Tanacetum cinerariifolium</name>
    <name type="common">Dalmatian daisy</name>
    <name type="synonym">Chrysanthemum cinerariifolium</name>
    <dbReference type="NCBI Taxonomy" id="118510"/>
    <lineage>
        <taxon>Eukaryota</taxon>
        <taxon>Viridiplantae</taxon>
        <taxon>Streptophyta</taxon>
        <taxon>Embryophyta</taxon>
        <taxon>Tracheophyta</taxon>
        <taxon>Spermatophyta</taxon>
        <taxon>Magnoliopsida</taxon>
        <taxon>eudicotyledons</taxon>
        <taxon>Gunneridae</taxon>
        <taxon>Pentapetalae</taxon>
        <taxon>asterids</taxon>
        <taxon>campanulids</taxon>
        <taxon>Asterales</taxon>
        <taxon>Asteraceae</taxon>
        <taxon>Asteroideae</taxon>
        <taxon>Anthemideae</taxon>
        <taxon>Anthemidinae</taxon>
        <taxon>Tanacetum</taxon>
    </lineage>
</organism>
<sequence>MLNDLSTSGRCRDLIRMSGNAFKILCQKLESDGGLRPTQRMTIEEQVARELEDEVVYELLNAPQDEEPRAPRSIDDVYHEKMQQATKAKKYGTTANKLSWTHQMDNAFIEAMHKEKENGNKLDGSFTSQAYINMVEELSKSLKLKIRKVHLQNRLKTLKAHFTQYNDIFRGVSLSGFSWDPITKLMDAEDEVCEALIKEKPEAAKLRTKPIRHYNEMLDLFAKDRATGSNQNNTKEQKEKVGRKMMYLSLRLRVFLTIYRVLLTEVMENSRPHVYSEAEIYKVLELIGLKRHEIPSAYLFLVDHPDKTRALFGAPNEMRLTILATMMA</sequence>
<dbReference type="PANTHER" id="PTHR46929:SF4">
    <property type="entry name" value="MYB_SANT-LIKE DOMAIN-CONTAINING PROTEIN"/>
    <property type="match status" value="1"/>
</dbReference>
<dbReference type="AlphaFoldDB" id="A0A699GJP8"/>
<proteinExistence type="predicted"/>
<name>A0A699GJP8_TANCI</name>